<dbReference type="InterPro" id="IPR007588">
    <property type="entry name" value="Znf_FLYWCH"/>
</dbReference>
<comment type="caution">
    <text evidence="5">The sequence shown here is derived from an EMBL/GenBank/DDBJ whole genome shotgun (WGS) entry which is preliminary data.</text>
</comment>
<keyword evidence="2" id="KW-0863">Zinc-finger</keyword>
<keyword evidence="6" id="KW-1185">Reference proteome</keyword>
<evidence type="ECO:0000313" key="6">
    <source>
        <dbReference type="Proteomes" id="UP000789759"/>
    </source>
</evidence>
<name>A0A9N9IRZ6_9GLOM</name>
<evidence type="ECO:0000256" key="1">
    <source>
        <dbReference type="ARBA" id="ARBA00022723"/>
    </source>
</evidence>
<dbReference type="EMBL" id="CAJVQA010017162">
    <property type="protein sequence ID" value="CAG8747305.1"/>
    <property type="molecule type" value="Genomic_DNA"/>
</dbReference>
<dbReference type="GO" id="GO:0008270">
    <property type="term" value="F:zinc ion binding"/>
    <property type="evidence" value="ECO:0007669"/>
    <property type="project" value="UniProtKB-KW"/>
</dbReference>
<proteinExistence type="predicted"/>
<feature type="non-terminal residue" evidence="5">
    <location>
        <position position="202"/>
    </location>
</feature>
<dbReference type="Pfam" id="PF04500">
    <property type="entry name" value="FLYWCH"/>
    <property type="match status" value="1"/>
</dbReference>
<keyword evidence="1" id="KW-0479">Metal-binding</keyword>
<gene>
    <name evidence="5" type="ORF">CPELLU_LOCUS14467</name>
</gene>
<evidence type="ECO:0000313" key="5">
    <source>
        <dbReference type="EMBL" id="CAG8747305.1"/>
    </source>
</evidence>
<dbReference type="AlphaFoldDB" id="A0A9N9IRZ6"/>
<evidence type="ECO:0000256" key="2">
    <source>
        <dbReference type="ARBA" id="ARBA00022771"/>
    </source>
</evidence>
<protein>
    <submittedName>
        <fullName evidence="5">19245_t:CDS:1</fullName>
    </submittedName>
</protein>
<feature type="domain" description="FLYWCH-type" evidence="4">
    <location>
        <begin position="8"/>
        <end position="53"/>
    </location>
</feature>
<keyword evidence="3" id="KW-0862">Zinc</keyword>
<dbReference type="Proteomes" id="UP000789759">
    <property type="component" value="Unassembled WGS sequence"/>
</dbReference>
<accession>A0A9N9IRZ6</accession>
<reference evidence="5" key="1">
    <citation type="submission" date="2021-06" db="EMBL/GenBank/DDBJ databases">
        <authorList>
            <person name="Kallberg Y."/>
            <person name="Tangrot J."/>
            <person name="Rosling A."/>
        </authorList>
    </citation>
    <scope>NUCLEOTIDE SEQUENCE</scope>
    <source>
        <strain evidence="5">FL966</strain>
    </source>
</reference>
<dbReference type="Gene3D" id="2.20.25.240">
    <property type="match status" value="1"/>
</dbReference>
<dbReference type="OrthoDB" id="93990at2759"/>
<evidence type="ECO:0000256" key="3">
    <source>
        <dbReference type="ARBA" id="ARBA00022833"/>
    </source>
</evidence>
<sequence length="202" mass="23071">MNKICKTVISQKGKVKLNVHSFLLVKECSVENTYYWSCEKKRSENCSDCAVTIFSNETHDLLAQIIQNNIASVDENLVSNMPSNDALHIRIKHIRSSEMPPQSQTLDEVNVPLLFQYTLKEELFLIRDSQVGLGQLYTIHAPVGLSENSQIFSLIYALMSTKSEELYMQLFQDLNNFVTENEFILRMLKIITNFEIAAINAS</sequence>
<organism evidence="5 6">
    <name type="scientific">Cetraspora pellucida</name>
    <dbReference type="NCBI Taxonomy" id="1433469"/>
    <lineage>
        <taxon>Eukaryota</taxon>
        <taxon>Fungi</taxon>
        <taxon>Fungi incertae sedis</taxon>
        <taxon>Mucoromycota</taxon>
        <taxon>Glomeromycotina</taxon>
        <taxon>Glomeromycetes</taxon>
        <taxon>Diversisporales</taxon>
        <taxon>Gigasporaceae</taxon>
        <taxon>Cetraspora</taxon>
    </lineage>
</organism>
<evidence type="ECO:0000259" key="4">
    <source>
        <dbReference type="Pfam" id="PF04500"/>
    </source>
</evidence>